<dbReference type="Proteomes" id="UP001172102">
    <property type="component" value="Unassembled WGS sequence"/>
</dbReference>
<dbReference type="EMBL" id="JAUKUA010000010">
    <property type="protein sequence ID" value="KAK0701272.1"/>
    <property type="molecule type" value="Genomic_DNA"/>
</dbReference>
<evidence type="ECO:0000313" key="2">
    <source>
        <dbReference type="EMBL" id="KAK0701272.1"/>
    </source>
</evidence>
<organism evidence="2 3">
    <name type="scientific">Lasiosphaeris hirsuta</name>
    <dbReference type="NCBI Taxonomy" id="260670"/>
    <lineage>
        <taxon>Eukaryota</taxon>
        <taxon>Fungi</taxon>
        <taxon>Dikarya</taxon>
        <taxon>Ascomycota</taxon>
        <taxon>Pezizomycotina</taxon>
        <taxon>Sordariomycetes</taxon>
        <taxon>Sordariomycetidae</taxon>
        <taxon>Sordariales</taxon>
        <taxon>Lasiosphaeriaceae</taxon>
        <taxon>Lasiosphaeris</taxon>
    </lineage>
</organism>
<feature type="compositionally biased region" description="Polar residues" evidence="1">
    <location>
        <begin position="47"/>
        <end position="59"/>
    </location>
</feature>
<sequence>MSAKINIVAAPQASQLAIVARTPKMSAQINTATIPSESAAKNDEQAAPSNPIGTHSHAASLNPTKIDEQAAALNPAASTILEAEEAAIATLSLPSELVAVQAILDVYKPQRLRQIFASVCYLLTYNTDPRDYYFIVDPIDRPILTGRGIKKFERLINTSTNSTIRIGFITETGEMTIMTMPYFLDLALRGELIHWVRKNIAGVHGLTLWYPDDDELLGGPQYVCTVNSHGKPYAVFLLANSGKQADADEVVRSMLPVITRDYPSIKMVVQLQLRGLDTGTHTRDADIKAQDVAGKSCIEVWAHNGVKLEKGHPSSAGDLKDGEFRLHLLGEGAEDKTVPVFQFSDILDIIREHCKQGVPLSAHPRNEDPRAPNNNKGLQASAFPLNALKSRFTAITTKFPGPRVVENKPFSSLSGGALATRRGMLPTGTAGLGPIKAGGNGRRIHGTARNTLGSLFPARHLVGRLVRR</sequence>
<evidence type="ECO:0000256" key="1">
    <source>
        <dbReference type="SAM" id="MobiDB-lite"/>
    </source>
</evidence>
<feature type="region of interest" description="Disordered" evidence="1">
    <location>
        <begin position="34"/>
        <end position="59"/>
    </location>
</feature>
<dbReference type="AlphaFoldDB" id="A0AA40DHQ9"/>
<reference evidence="2" key="1">
    <citation type="submission" date="2023-06" db="EMBL/GenBank/DDBJ databases">
        <title>Genome-scale phylogeny and comparative genomics of the fungal order Sordariales.</title>
        <authorList>
            <consortium name="Lawrence Berkeley National Laboratory"/>
            <person name="Hensen N."/>
            <person name="Bonometti L."/>
            <person name="Westerberg I."/>
            <person name="Brannstrom I.O."/>
            <person name="Guillou S."/>
            <person name="Cros-Aarteil S."/>
            <person name="Calhoun S."/>
            <person name="Haridas S."/>
            <person name="Kuo A."/>
            <person name="Mondo S."/>
            <person name="Pangilinan J."/>
            <person name="Riley R."/>
            <person name="Labutti K."/>
            <person name="Andreopoulos B."/>
            <person name="Lipzen A."/>
            <person name="Chen C."/>
            <person name="Yanf M."/>
            <person name="Daum C."/>
            <person name="Ng V."/>
            <person name="Clum A."/>
            <person name="Steindorff A."/>
            <person name="Ohm R."/>
            <person name="Martin F."/>
            <person name="Silar P."/>
            <person name="Natvig D."/>
            <person name="Lalanne C."/>
            <person name="Gautier V."/>
            <person name="Ament-Velasquez S.L."/>
            <person name="Kruys A."/>
            <person name="Hutchinson M.I."/>
            <person name="Powell A.J."/>
            <person name="Barry K."/>
            <person name="Miller A.N."/>
            <person name="Grigoriev I.V."/>
            <person name="Debuchy R."/>
            <person name="Gladieux P."/>
            <person name="Thoren M.H."/>
            <person name="Johannesson H."/>
        </authorList>
    </citation>
    <scope>NUCLEOTIDE SEQUENCE</scope>
    <source>
        <strain evidence="2">SMH4607-1</strain>
    </source>
</reference>
<protein>
    <submittedName>
        <fullName evidence="2">Uncharacterized protein</fullName>
    </submittedName>
</protein>
<keyword evidence="3" id="KW-1185">Reference proteome</keyword>
<accession>A0AA40DHQ9</accession>
<gene>
    <name evidence="2" type="ORF">B0H67DRAFT_614341</name>
</gene>
<name>A0AA40DHQ9_9PEZI</name>
<evidence type="ECO:0000313" key="3">
    <source>
        <dbReference type="Proteomes" id="UP001172102"/>
    </source>
</evidence>
<comment type="caution">
    <text evidence="2">The sequence shown here is derived from an EMBL/GenBank/DDBJ whole genome shotgun (WGS) entry which is preliminary data.</text>
</comment>
<proteinExistence type="predicted"/>